<dbReference type="PANTHER" id="PTHR21860:SF2">
    <property type="entry name" value="GENERAL TRANSCRIPTION FACTOR 3C POLYPEPTIDE 6"/>
    <property type="match status" value="1"/>
</dbReference>
<dbReference type="OrthoDB" id="1877767at2759"/>
<dbReference type="Gene3D" id="2.60.40.4370">
    <property type="match status" value="1"/>
</dbReference>
<dbReference type="InterPro" id="IPR042771">
    <property type="entry name" value="GTF3C6-like"/>
</dbReference>
<proteinExistence type="predicted"/>
<accession>A0A5C3L717</accession>
<feature type="region of interest" description="Disordered" evidence="1">
    <location>
        <begin position="113"/>
        <end position="219"/>
    </location>
</feature>
<keyword evidence="4" id="KW-1185">Reference proteome</keyword>
<evidence type="ECO:0000313" key="4">
    <source>
        <dbReference type="Proteomes" id="UP000307440"/>
    </source>
</evidence>
<protein>
    <recommendedName>
        <fullName evidence="2">Transcription factor TFIIIC triple barrel domain-containing protein</fullName>
    </recommendedName>
</protein>
<evidence type="ECO:0000313" key="3">
    <source>
        <dbReference type="EMBL" id="TFK28540.1"/>
    </source>
</evidence>
<name>A0A5C3L717_COPMA</name>
<feature type="compositionally biased region" description="Polar residues" evidence="1">
    <location>
        <begin position="143"/>
        <end position="153"/>
    </location>
</feature>
<feature type="domain" description="Transcription factor TFIIIC triple barrel" evidence="2">
    <location>
        <begin position="27"/>
        <end position="113"/>
    </location>
</feature>
<dbReference type="Proteomes" id="UP000307440">
    <property type="component" value="Unassembled WGS sequence"/>
</dbReference>
<dbReference type="AlphaFoldDB" id="A0A5C3L717"/>
<evidence type="ECO:0000259" key="2">
    <source>
        <dbReference type="Pfam" id="PF10419"/>
    </source>
</evidence>
<dbReference type="Pfam" id="PF10419">
    <property type="entry name" value="TFIIIC_sub6"/>
    <property type="match status" value="1"/>
</dbReference>
<dbReference type="GO" id="GO:0006383">
    <property type="term" value="P:transcription by RNA polymerase III"/>
    <property type="evidence" value="ECO:0007669"/>
    <property type="project" value="InterPro"/>
</dbReference>
<organism evidence="3 4">
    <name type="scientific">Coprinopsis marcescibilis</name>
    <name type="common">Agaric fungus</name>
    <name type="synonym">Psathyrella marcescibilis</name>
    <dbReference type="NCBI Taxonomy" id="230819"/>
    <lineage>
        <taxon>Eukaryota</taxon>
        <taxon>Fungi</taxon>
        <taxon>Dikarya</taxon>
        <taxon>Basidiomycota</taxon>
        <taxon>Agaricomycotina</taxon>
        <taxon>Agaricomycetes</taxon>
        <taxon>Agaricomycetidae</taxon>
        <taxon>Agaricales</taxon>
        <taxon>Agaricineae</taxon>
        <taxon>Psathyrellaceae</taxon>
        <taxon>Coprinopsis</taxon>
    </lineage>
</organism>
<reference evidence="3 4" key="1">
    <citation type="journal article" date="2019" name="Nat. Ecol. Evol.">
        <title>Megaphylogeny resolves global patterns of mushroom evolution.</title>
        <authorList>
            <person name="Varga T."/>
            <person name="Krizsan K."/>
            <person name="Foldi C."/>
            <person name="Dima B."/>
            <person name="Sanchez-Garcia M."/>
            <person name="Sanchez-Ramirez S."/>
            <person name="Szollosi G.J."/>
            <person name="Szarkandi J.G."/>
            <person name="Papp V."/>
            <person name="Albert L."/>
            <person name="Andreopoulos W."/>
            <person name="Angelini C."/>
            <person name="Antonin V."/>
            <person name="Barry K.W."/>
            <person name="Bougher N.L."/>
            <person name="Buchanan P."/>
            <person name="Buyck B."/>
            <person name="Bense V."/>
            <person name="Catcheside P."/>
            <person name="Chovatia M."/>
            <person name="Cooper J."/>
            <person name="Damon W."/>
            <person name="Desjardin D."/>
            <person name="Finy P."/>
            <person name="Geml J."/>
            <person name="Haridas S."/>
            <person name="Hughes K."/>
            <person name="Justo A."/>
            <person name="Karasinski D."/>
            <person name="Kautmanova I."/>
            <person name="Kiss B."/>
            <person name="Kocsube S."/>
            <person name="Kotiranta H."/>
            <person name="LaButti K.M."/>
            <person name="Lechner B.E."/>
            <person name="Liimatainen K."/>
            <person name="Lipzen A."/>
            <person name="Lukacs Z."/>
            <person name="Mihaltcheva S."/>
            <person name="Morgado L.N."/>
            <person name="Niskanen T."/>
            <person name="Noordeloos M.E."/>
            <person name="Ohm R.A."/>
            <person name="Ortiz-Santana B."/>
            <person name="Ovrebo C."/>
            <person name="Racz N."/>
            <person name="Riley R."/>
            <person name="Savchenko A."/>
            <person name="Shiryaev A."/>
            <person name="Soop K."/>
            <person name="Spirin V."/>
            <person name="Szebenyi C."/>
            <person name="Tomsovsky M."/>
            <person name="Tulloss R.E."/>
            <person name="Uehling J."/>
            <person name="Grigoriev I.V."/>
            <person name="Vagvolgyi C."/>
            <person name="Papp T."/>
            <person name="Martin F.M."/>
            <person name="Miettinen O."/>
            <person name="Hibbett D.S."/>
            <person name="Nagy L.G."/>
        </authorList>
    </citation>
    <scope>NUCLEOTIDE SEQUENCE [LARGE SCALE GENOMIC DNA]</scope>
    <source>
        <strain evidence="3 4">CBS 121175</strain>
    </source>
</reference>
<dbReference type="GO" id="GO:0000127">
    <property type="term" value="C:transcription factor TFIIIC complex"/>
    <property type="evidence" value="ECO:0007669"/>
    <property type="project" value="TreeGrafter"/>
</dbReference>
<dbReference type="InterPro" id="IPR019481">
    <property type="entry name" value="TFIIIC_triple_barrel"/>
</dbReference>
<dbReference type="PANTHER" id="PTHR21860">
    <property type="entry name" value="TRANSCRIPTION INITIATION FACTOR IIIC TFIIIC , POLYPEPTIDE 6-RELATED"/>
    <property type="match status" value="1"/>
</dbReference>
<dbReference type="STRING" id="230819.A0A5C3L717"/>
<dbReference type="EMBL" id="ML210155">
    <property type="protein sequence ID" value="TFK28540.1"/>
    <property type="molecule type" value="Genomic_DNA"/>
</dbReference>
<gene>
    <name evidence="3" type="ORF">FA15DRAFT_700985</name>
</gene>
<sequence>MSFNHPSSLVPGFKQVESFGPDEEYEDEEEVTYVTLDLGNVEPTLVPSASSYYLIGLDTPTPFLQLQGTVLKGRHNNLLGTELIFSENKELHKRSMTHLANTEQRILFKEVTLEPKPPGSSLPTMSTSAPAPPATPQTKDATSEQTNTNQQIDRMTGKTAPPTRAPRGKGKKKQQQTAMESAVEESASIPSRQASKQPETDAQDPQPAPPEATEGMDLD</sequence>
<evidence type="ECO:0000256" key="1">
    <source>
        <dbReference type="SAM" id="MobiDB-lite"/>
    </source>
</evidence>